<dbReference type="GeneID" id="93365049"/>
<dbReference type="Proteomes" id="UP000004295">
    <property type="component" value="Unassembled WGS sequence"/>
</dbReference>
<organism evidence="12 13">
    <name type="scientific">Porphyromonas endodontalis (strain ATCC 35406 / DSM 24491 / JCM 8526 / CCUG 16442 / BCRC 14492 / NCTC 13058 / HG 370)</name>
    <name type="common">Bacteroides endodontalis</name>
    <dbReference type="NCBI Taxonomy" id="553175"/>
    <lineage>
        <taxon>Bacteria</taxon>
        <taxon>Pseudomonadati</taxon>
        <taxon>Bacteroidota</taxon>
        <taxon>Bacteroidia</taxon>
        <taxon>Bacteroidales</taxon>
        <taxon>Porphyromonadaceae</taxon>
        <taxon>Porphyromonas</taxon>
    </lineage>
</organism>
<evidence type="ECO:0000256" key="1">
    <source>
        <dbReference type="ARBA" id="ARBA00001141"/>
    </source>
</evidence>
<dbReference type="GO" id="GO:0016020">
    <property type="term" value="C:membrane"/>
    <property type="evidence" value="ECO:0007669"/>
    <property type="project" value="InterPro"/>
</dbReference>
<name>C3J8Y8_POREA</name>
<reference evidence="12 13" key="1">
    <citation type="submission" date="2009-04" db="EMBL/GenBank/DDBJ databases">
        <authorList>
            <person name="Sebastian Y."/>
            <person name="Madupu R."/>
            <person name="Durkin A.S."/>
            <person name="Torralba M."/>
            <person name="Methe B."/>
            <person name="Sutton G.G."/>
            <person name="Strausberg R.L."/>
            <person name="Nelson K.E."/>
        </authorList>
    </citation>
    <scope>NUCLEOTIDE SEQUENCE [LARGE SCALE GENOMIC DNA]</scope>
    <source>
        <strain evidence="13">ATCC 35406 / BCRC 14492 / JCM 8526 / NCTC 13058 / HG 370</strain>
    </source>
</reference>
<evidence type="ECO:0000256" key="9">
    <source>
        <dbReference type="RuleBase" id="RU361267"/>
    </source>
</evidence>
<keyword evidence="10" id="KW-0472">Membrane</keyword>
<dbReference type="EC" id="2.3.1.51" evidence="5 9"/>
<dbReference type="CDD" id="cd07989">
    <property type="entry name" value="LPLAT_AGPAT-like"/>
    <property type="match status" value="1"/>
</dbReference>
<evidence type="ECO:0000256" key="8">
    <source>
        <dbReference type="ARBA" id="ARBA00023315"/>
    </source>
</evidence>
<evidence type="ECO:0000256" key="7">
    <source>
        <dbReference type="ARBA" id="ARBA00022679"/>
    </source>
</evidence>
<dbReference type="InterPro" id="IPR004552">
    <property type="entry name" value="AGP_acyltrans"/>
</dbReference>
<evidence type="ECO:0000256" key="6">
    <source>
        <dbReference type="ARBA" id="ARBA00016139"/>
    </source>
</evidence>
<sequence length="252" mass="28451">MKTLLRALYLVYYCLVAAPLFVVATILLSTITVVGCALGGQRLFGYWPGVYWSRIALVLSLCPTRVVGREYIPKDHKPCVVMANHQGAFDIFMMYGLLPIPFRWVMKESLRRVPFMGKACQMAGFIFVDDQKKGSIKETMDSARRVLSEGTSIFIFPEGRRTLTGRMDRFKKGGFVLAYELDVPIIPVSIDGSYRALRAGGRWVTPTRLTLTIHPPIQIDREGEYPRNMLQALEQVRSSIASVLPEEQETHS</sequence>
<dbReference type="SMART" id="SM00563">
    <property type="entry name" value="PlsC"/>
    <property type="match status" value="1"/>
</dbReference>
<comment type="similarity">
    <text evidence="4 9">Belongs to the 1-acyl-sn-glycerol-3-phosphate acyltransferase family.</text>
</comment>
<evidence type="ECO:0000256" key="10">
    <source>
        <dbReference type="SAM" id="Phobius"/>
    </source>
</evidence>
<dbReference type="GO" id="GO:0003841">
    <property type="term" value="F:1-acylglycerol-3-phosphate O-acyltransferase activity"/>
    <property type="evidence" value="ECO:0007669"/>
    <property type="project" value="UniProtKB-UniRule"/>
</dbReference>
<gene>
    <name evidence="12" type="ORF">POREN0001_1422</name>
</gene>
<dbReference type="SUPFAM" id="SSF69593">
    <property type="entry name" value="Glycerol-3-phosphate (1)-acyltransferase"/>
    <property type="match status" value="1"/>
</dbReference>
<evidence type="ECO:0000313" key="12">
    <source>
        <dbReference type="EMBL" id="EEN83329.1"/>
    </source>
</evidence>
<protein>
    <recommendedName>
        <fullName evidence="6 9">1-acyl-sn-glycerol-3-phosphate acyltransferase</fullName>
        <ecNumber evidence="5 9">2.3.1.51</ecNumber>
    </recommendedName>
</protein>
<feature type="domain" description="Phospholipid/glycerol acyltransferase" evidence="11">
    <location>
        <begin position="79"/>
        <end position="193"/>
    </location>
</feature>
<comment type="pathway">
    <text evidence="2">Phospholipid metabolism; CDP-diacylglycerol biosynthesis; CDP-diacylglycerol from sn-glycerol 3-phosphate: step 2/3.</text>
</comment>
<dbReference type="EMBL" id="ACNN01000011">
    <property type="protein sequence ID" value="EEN83329.1"/>
    <property type="molecule type" value="Genomic_DNA"/>
</dbReference>
<keyword evidence="9" id="KW-0444">Lipid biosynthesis</keyword>
<dbReference type="InterPro" id="IPR002123">
    <property type="entry name" value="Plipid/glycerol_acylTrfase"/>
</dbReference>
<comment type="pathway">
    <text evidence="3">Lipid metabolism.</text>
</comment>
<accession>C3J8Y8</accession>
<keyword evidence="7 9" id="KW-0808">Transferase</keyword>
<evidence type="ECO:0000256" key="2">
    <source>
        <dbReference type="ARBA" id="ARBA00004728"/>
    </source>
</evidence>
<proteinExistence type="inferred from homology"/>
<dbReference type="eggNOG" id="COG0204">
    <property type="taxonomic scope" value="Bacteria"/>
</dbReference>
<dbReference type="GO" id="GO:0006654">
    <property type="term" value="P:phosphatidic acid biosynthetic process"/>
    <property type="evidence" value="ECO:0007669"/>
    <property type="project" value="TreeGrafter"/>
</dbReference>
<dbReference type="STRING" id="553175.POREN0001_1422"/>
<dbReference type="AlphaFoldDB" id="C3J8Y8"/>
<dbReference type="PANTHER" id="PTHR10434:SF66">
    <property type="entry name" value="PHOSPHOLIPID_GLYCEROL ACYLTRANSFERASE DOMAIN-CONTAINING PROTEIN"/>
    <property type="match status" value="1"/>
</dbReference>
<comment type="domain">
    <text evidence="9">The HXXXXD motif is essential for acyltransferase activity and may constitute the binding site for the phosphate moiety of the glycerol-3-phosphate.</text>
</comment>
<keyword evidence="9" id="KW-0594">Phospholipid biosynthesis</keyword>
<evidence type="ECO:0000313" key="13">
    <source>
        <dbReference type="Proteomes" id="UP000004295"/>
    </source>
</evidence>
<comment type="caution">
    <text evidence="12">The sequence shown here is derived from an EMBL/GenBank/DDBJ whole genome shotgun (WGS) entry which is preliminary data.</text>
</comment>
<keyword evidence="9" id="KW-0443">Lipid metabolism</keyword>
<feature type="transmembrane region" description="Helical" evidence="10">
    <location>
        <begin position="7"/>
        <end position="31"/>
    </location>
</feature>
<comment type="catalytic activity">
    <reaction evidence="1 9">
        <text>a 1-acyl-sn-glycero-3-phosphate + an acyl-CoA = a 1,2-diacyl-sn-glycero-3-phosphate + CoA</text>
        <dbReference type="Rhea" id="RHEA:19709"/>
        <dbReference type="ChEBI" id="CHEBI:57287"/>
        <dbReference type="ChEBI" id="CHEBI:57970"/>
        <dbReference type="ChEBI" id="CHEBI:58342"/>
        <dbReference type="ChEBI" id="CHEBI:58608"/>
        <dbReference type="EC" id="2.3.1.51"/>
    </reaction>
</comment>
<dbReference type="Pfam" id="PF01553">
    <property type="entry name" value="Acyltransferase"/>
    <property type="match status" value="1"/>
</dbReference>
<evidence type="ECO:0000256" key="5">
    <source>
        <dbReference type="ARBA" id="ARBA00013211"/>
    </source>
</evidence>
<keyword evidence="13" id="KW-1185">Reference proteome</keyword>
<keyword evidence="9" id="KW-1208">Phospholipid metabolism</keyword>
<keyword evidence="8 9" id="KW-0012">Acyltransferase</keyword>
<dbReference type="RefSeq" id="WP_004332679.1">
    <property type="nucleotide sequence ID" value="NZ_ACNN01000011.1"/>
</dbReference>
<evidence type="ECO:0000256" key="4">
    <source>
        <dbReference type="ARBA" id="ARBA00008655"/>
    </source>
</evidence>
<dbReference type="NCBIfam" id="TIGR00530">
    <property type="entry name" value="AGP_acyltrn"/>
    <property type="match status" value="1"/>
</dbReference>
<dbReference type="PANTHER" id="PTHR10434">
    <property type="entry name" value="1-ACYL-SN-GLYCEROL-3-PHOSPHATE ACYLTRANSFERASE"/>
    <property type="match status" value="1"/>
</dbReference>
<keyword evidence="10" id="KW-1133">Transmembrane helix</keyword>
<evidence type="ECO:0000259" key="11">
    <source>
        <dbReference type="SMART" id="SM00563"/>
    </source>
</evidence>
<evidence type="ECO:0000256" key="3">
    <source>
        <dbReference type="ARBA" id="ARBA00005189"/>
    </source>
</evidence>
<keyword evidence="10" id="KW-0812">Transmembrane</keyword>